<comment type="caution">
    <text evidence="2">The sequence shown here is derived from an EMBL/GenBank/DDBJ whole genome shotgun (WGS) entry which is preliminary data.</text>
</comment>
<dbReference type="AlphaFoldDB" id="A0AAV4ESR1"/>
<name>A0AAV4ESR1_9GAST</name>
<feature type="region of interest" description="Disordered" evidence="1">
    <location>
        <begin position="78"/>
        <end position="119"/>
    </location>
</feature>
<protein>
    <submittedName>
        <fullName evidence="2">Uncharacterized protein</fullName>
    </submittedName>
</protein>
<gene>
    <name evidence="2" type="ORF">ElyMa_005490100</name>
</gene>
<keyword evidence="3" id="KW-1185">Reference proteome</keyword>
<accession>A0AAV4ESR1</accession>
<dbReference type="EMBL" id="BMAT01010946">
    <property type="protein sequence ID" value="GFR63744.1"/>
    <property type="molecule type" value="Genomic_DNA"/>
</dbReference>
<proteinExistence type="predicted"/>
<evidence type="ECO:0000313" key="2">
    <source>
        <dbReference type="EMBL" id="GFR63744.1"/>
    </source>
</evidence>
<organism evidence="2 3">
    <name type="scientific">Elysia marginata</name>
    <dbReference type="NCBI Taxonomy" id="1093978"/>
    <lineage>
        <taxon>Eukaryota</taxon>
        <taxon>Metazoa</taxon>
        <taxon>Spiralia</taxon>
        <taxon>Lophotrochozoa</taxon>
        <taxon>Mollusca</taxon>
        <taxon>Gastropoda</taxon>
        <taxon>Heterobranchia</taxon>
        <taxon>Euthyneura</taxon>
        <taxon>Panpulmonata</taxon>
        <taxon>Sacoglossa</taxon>
        <taxon>Placobranchoidea</taxon>
        <taxon>Plakobranchidae</taxon>
        <taxon>Elysia</taxon>
    </lineage>
</organism>
<feature type="compositionally biased region" description="Basic and acidic residues" evidence="1">
    <location>
        <begin position="109"/>
        <end position="119"/>
    </location>
</feature>
<evidence type="ECO:0000313" key="3">
    <source>
        <dbReference type="Proteomes" id="UP000762676"/>
    </source>
</evidence>
<evidence type="ECO:0000256" key="1">
    <source>
        <dbReference type="SAM" id="MobiDB-lite"/>
    </source>
</evidence>
<reference evidence="2 3" key="1">
    <citation type="journal article" date="2021" name="Elife">
        <title>Chloroplast acquisition without the gene transfer in kleptoplastic sea slugs, Plakobranchus ocellatus.</title>
        <authorList>
            <person name="Maeda T."/>
            <person name="Takahashi S."/>
            <person name="Yoshida T."/>
            <person name="Shimamura S."/>
            <person name="Takaki Y."/>
            <person name="Nagai Y."/>
            <person name="Toyoda A."/>
            <person name="Suzuki Y."/>
            <person name="Arimoto A."/>
            <person name="Ishii H."/>
            <person name="Satoh N."/>
            <person name="Nishiyama T."/>
            <person name="Hasebe M."/>
            <person name="Maruyama T."/>
            <person name="Minagawa J."/>
            <person name="Obokata J."/>
            <person name="Shigenobu S."/>
        </authorList>
    </citation>
    <scope>NUCLEOTIDE SEQUENCE [LARGE SCALE GENOMIC DNA]</scope>
</reference>
<sequence>MFWYIVLDVKHYKGRKGGRERGKENIWDNKGQTRNKISKRANHDVIIMPESNQWSSCTKTHCASRAYALFQAKPERYATQRDARGSRGTLPRRRTRSKPATYPLGHILRPREKNQRIDQ</sequence>
<dbReference type="Proteomes" id="UP000762676">
    <property type="component" value="Unassembled WGS sequence"/>
</dbReference>